<feature type="domain" description="Putative mannosyltransferase YkcA/B-like C-terminal" evidence="11">
    <location>
        <begin position="539"/>
        <end position="629"/>
    </location>
</feature>
<evidence type="ECO:0000313" key="12">
    <source>
        <dbReference type="EMBL" id="AQW20889.1"/>
    </source>
</evidence>
<dbReference type="Pfam" id="PF24878">
    <property type="entry name" value="YkcB_C"/>
    <property type="match status" value="1"/>
</dbReference>
<dbReference type="eggNOG" id="COG1807">
    <property type="taxonomic scope" value="Bacteria"/>
</dbReference>
<dbReference type="GO" id="GO:0009103">
    <property type="term" value="P:lipopolysaccharide biosynthetic process"/>
    <property type="evidence" value="ECO:0007669"/>
    <property type="project" value="UniProtKB-ARBA"/>
</dbReference>
<feature type="compositionally biased region" description="Gly residues" evidence="8">
    <location>
        <begin position="266"/>
        <end position="275"/>
    </location>
</feature>
<evidence type="ECO:0000256" key="4">
    <source>
        <dbReference type="ARBA" id="ARBA00022679"/>
    </source>
</evidence>
<dbReference type="Proteomes" id="UP000030361">
    <property type="component" value="Chromosome"/>
</dbReference>
<dbReference type="PANTHER" id="PTHR33908">
    <property type="entry name" value="MANNOSYLTRANSFERASE YKCB-RELATED"/>
    <property type="match status" value="1"/>
</dbReference>
<feature type="transmembrane region" description="Helical" evidence="9">
    <location>
        <begin position="12"/>
        <end position="30"/>
    </location>
</feature>
<dbReference type="InterPro" id="IPR038731">
    <property type="entry name" value="RgtA/B/C-like"/>
</dbReference>
<dbReference type="Pfam" id="PF13231">
    <property type="entry name" value="PMT_2"/>
    <property type="match status" value="1"/>
</dbReference>
<keyword evidence="3" id="KW-0328">Glycosyltransferase</keyword>
<feature type="transmembrane region" description="Helical" evidence="9">
    <location>
        <begin position="428"/>
        <end position="447"/>
    </location>
</feature>
<evidence type="ECO:0000313" key="13">
    <source>
        <dbReference type="Proteomes" id="UP000030361"/>
    </source>
</evidence>
<feature type="transmembrane region" description="Helical" evidence="9">
    <location>
        <begin position="119"/>
        <end position="137"/>
    </location>
</feature>
<protein>
    <submittedName>
        <fullName evidence="12">4-amino-4-deoxy-L-arabinose transferase</fullName>
    </submittedName>
</protein>
<dbReference type="OrthoDB" id="9810398at2"/>
<evidence type="ECO:0000256" key="6">
    <source>
        <dbReference type="ARBA" id="ARBA00022989"/>
    </source>
</evidence>
<keyword evidence="4 12" id="KW-0808">Transferase</keyword>
<keyword evidence="5 9" id="KW-0812">Transmembrane</keyword>
<keyword evidence="6 9" id="KW-1133">Transmembrane helix</keyword>
<evidence type="ECO:0000259" key="10">
    <source>
        <dbReference type="Pfam" id="PF13231"/>
    </source>
</evidence>
<feature type="transmembrane region" description="Helical" evidence="9">
    <location>
        <begin position="397"/>
        <end position="416"/>
    </location>
</feature>
<sequence length="740" mass="80530">MQYSKAPQRKKFDWVLTAIIALALFLYGWQCWKAGNANSFYTSAIKSMTMSFKNFFFASFDPAGYITVDKPPVALWFMAISAKIFGLHGWSIVLPSILFSTGSVFLIYKLVTPHFGRNAGRMAALIMTLTPIVVANARTNNMDATLMFFLLLALWFLDKAVQTSKTRWLLISFGLVGIGFNIKMLQAFMILPAMYFFYWIAGHESWKQKIIKTLLATLSLAVFTLALPITIDSIPASQRPYIGGSQHNSELELAFGYNGTQRLTGQSGGGGGAMPSGGKHKQPKGIPSGVKKKLSGEKMKAPKMGGAGKKGGGGGAFNIGTAGPFRLFQKELGPQISWLLPMAIIGLMFSLFAYKDRRRRWYELSEQQKNLLMWAGWLVPVYGFFSIAGFFHPYYMIMLAPPIAVMAGVGVTKLISGIRKSGIMSISGLTLVVGVILTGILQLWYAYEYYPRWTGILFGLIILLAVALVVLRNHQKLIRYGSIAAIIGIMVIPTWWSLTPTIAAESAGIPSAGPDLLSNKQGATGMGGGDMGNQLNTKLLNYLEKNQDGAKYLFATSSSQSAAPYIIKTGKPVMAMGGFQGSDPAITLKELKQLVKSGQLKYFYGGGMMGGQGSSSSENSKIISWVKKNGKKVASSEYLDKTSKNNQPGQVSQTRKSRSTNKSKASGQMPNRPNKSSKQGPGFKGKGKPGKNLKQNPNPKQKATGKQTSNSKPKQGMKQPQGPMGGGNQETLYDLSGIYK</sequence>
<feature type="compositionally biased region" description="Low complexity" evidence="8">
    <location>
        <begin position="712"/>
        <end position="722"/>
    </location>
</feature>
<evidence type="ECO:0000256" key="3">
    <source>
        <dbReference type="ARBA" id="ARBA00022676"/>
    </source>
</evidence>
<dbReference type="PANTHER" id="PTHR33908:SF3">
    <property type="entry name" value="UNDECAPRENYL PHOSPHATE-ALPHA-4-AMINO-4-DEOXY-L-ARABINOSE ARABINOSYL TRANSFERASE"/>
    <property type="match status" value="1"/>
</dbReference>
<feature type="transmembrane region" description="Helical" evidence="9">
    <location>
        <begin position="478"/>
        <end position="496"/>
    </location>
</feature>
<keyword evidence="13" id="KW-1185">Reference proteome</keyword>
<keyword evidence="2" id="KW-1003">Cell membrane</keyword>
<dbReference type="InterPro" id="IPR050297">
    <property type="entry name" value="LipidA_mod_glycosyltrf_83"/>
</dbReference>
<feature type="transmembrane region" description="Helical" evidence="9">
    <location>
        <begin position="75"/>
        <end position="99"/>
    </location>
</feature>
<feature type="transmembrane region" description="Helical" evidence="9">
    <location>
        <begin position="453"/>
        <end position="471"/>
    </location>
</feature>
<evidence type="ECO:0000259" key="11">
    <source>
        <dbReference type="Pfam" id="PF24878"/>
    </source>
</evidence>
<feature type="compositionally biased region" description="Polar residues" evidence="8">
    <location>
        <begin position="644"/>
        <end position="654"/>
    </location>
</feature>
<organism evidence="12 13">
    <name type="scientific">Lentilactobacillus curieae</name>
    <dbReference type="NCBI Taxonomy" id="1138822"/>
    <lineage>
        <taxon>Bacteria</taxon>
        <taxon>Bacillati</taxon>
        <taxon>Bacillota</taxon>
        <taxon>Bacilli</taxon>
        <taxon>Lactobacillales</taxon>
        <taxon>Lactobacillaceae</taxon>
        <taxon>Lentilactobacillus</taxon>
    </lineage>
</organism>
<dbReference type="GO" id="GO:0010041">
    <property type="term" value="P:response to iron(III) ion"/>
    <property type="evidence" value="ECO:0007669"/>
    <property type="project" value="TreeGrafter"/>
</dbReference>
<evidence type="ECO:0000256" key="5">
    <source>
        <dbReference type="ARBA" id="ARBA00022692"/>
    </source>
</evidence>
<evidence type="ECO:0000256" key="7">
    <source>
        <dbReference type="ARBA" id="ARBA00023136"/>
    </source>
</evidence>
<evidence type="ECO:0000256" key="8">
    <source>
        <dbReference type="SAM" id="MobiDB-lite"/>
    </source>
</evidence>
<feature type="compositionally biased region" description="Polar residues" evidence="8">
    <location>
        <begin position="662"/>
        <end position="677"/>
    </location>
</feature>
<dbReference type="GO" id="GO:0016763">
    <property type="term" value="F:pentosyltransferase activity"/>
    <property type="evidence" value="ECO:0007669"/>
    <property type="project" value="TreeGrafter"/>
</dbReference>
<evidence type="ECO:0000256" key="9">
    <source>
        <dbReference type="SAM" id="Phobius"/>
    </source>
</evidence>
<feature type="transmembrane region" description="Helical" evidence="9">
    <location>
        <begin position="374"/>
        <end position="391"/>
    </location>
</feature>
<feature type="region of interest" description="Disordered" evidence="8">
    <location>
        <begin position="636"/>
        <end position="740"/>
    </location>
</feature>
<keyword evidence="7 9" id="KW-0472">Membrane</keyword>
<feature type="transmembrane region" description="Helical" evidence="9">
    <location>
        <begin position="336"/>
        <end position="354"/>
    </location>
</feature>
<comment type="subcellular location">
    <subcellularLocation>
        <location evidence="1">Cell membrane</location>
        <topology evidence="1">Multi-pass membrane protein</topology>
    </subcellularLocation>
</comment>
<feature type="transmembrane region" description="Helical" evidence="9">
    <location>
        <begin position="168"/>
        <end position="201"/>
    </location>
</feature>
<proteinExistence type="predicted"/>
<dbReference type="InterPro" id="IPR056785">
    <property type="entry name" value="YkcA/B-like_C"/>
</dbReference>
<feature type="transmembrane region" description="Helical" evidence="9">
    <location>
        <begin position="144"/>
        <end position="162"/>
    </location>
</feature>
<dbReference type="EMBL" id="CP018906">
    <property type="protein sequence ID" value="AQW20889.1"/>
    <property type="molecule type" value="Genomic_DNA"/>
</dbReference>
<dbReference type="GO" id="GO:0005886">
    <property type="term" value="C:plasma membrane"/>
    <property type="evidence" value="ECO:0007669"/>
    <property type="project" value="UniProtKB-SubCell"/>
</dbReference>
<feature type="region of interest" description="Disordered" evidence="8">
    <location>
        <begin position="265"/>
        <end position="309"/>
    </location>
</feature>
<dbReference type="RefSeq" id="WP_035166172.1">
    <property type="nucleotide sequence ID" value="NZ_CP018906.1"/>
</dbReference>
<evidence type="ECO:0000256" key="2">
    <source>
        <dbReference type="ARBA" id="ARBA00022475"/>
    </source>
</evidence>
<dbReference type="AlphaFoldDB" id="A0A1S6QH09"/>
<feature type="compositionally biased region" description="Low complexity" evidence="8">
    <location>
        <begin position="692"/>
        <end position="702"/>
    </location>
</feature>
<reference evidence="12 13" key="1">
    <citation type="journal article" date="2015" name="Genome Announc.">
        <title>Genome Sequence of Lactobacillus curieae CCTCC M 2011381T, a Novel Producer of Gamma-aminobutyric Acid.</title>
        <authorList>
            <person name="Wang Y."/>
            <person name="Wang Y."/>
            <person name="Lang C."/>
            <person name="Wei D."/>
            <person name="Xu P."/>
            <person name="Xie J."/>
        </authorList>
    </citation>
    <scope>NUCLEOTIDE SEQUENCE [LARGE SCALE GENOMIC DNA]</scope>
    <source>
        <strain evidence="12 13">CCTCC M 2011381</strain>
    </source>
</reference>
<dbReference type="KEGG" id="lcu:PL11_002645"/>
<accession>A0A1S6QH09</accession>
<name>A0A1S6QH09_9LACO</name>
<evidence type="ECO:0000256" key="1">
    <source>
        <dbReference type="ARBA" id="ARBA00004651"/>
    </source>
</evidence>
<gene>
    <name evidence="12" type="ORF">PL11_002645</name>
</gene>
<feature type="domain" description="Glycosyltransferase RgtA/B/C/D-like" evidence="10">
    <location>
        <begin position="69"/>
        <end position="224"/>
    </location>
</feature>